<evidence type="ECO:0000256" key="8">
    <source>
        <dbReference type="SAM" id="MobiDB-lite"/>
    </source>
</evidence>
<dbReference type="InterPro" id="IPR002033">
    <property type="entry name" value="TatC"/>
</dbReference>
<keyword evidence="7" id="KW-1003">Cell membrane</keyword>
<name>A0A7T0KHH3_9CORY</name>
<evidence type="ECO:0000256" key="1">
    <source>
        <dbReference type="ARBA" id="ARBA00004141"/>
    </source>
</evidence>
<dbReference type="Proteomes" id="UP000594681">
    <property type="component" value="Chromosome"/>
</dbReference>
<protein>
    <recommendedName>
        <fullName evidence="7">Sec-independent protein translocase protein TatC</fullName>
    </recommendedName>
</protein>
<dbReference type="AlphaFoldDB" id="A0A7T0KHH3"/>
<dbReference type="GO" id="GO:0065002">
    <property type="term" value="P:intracellular protein transmembrane transport"/>
    <property type="evidence" value="ECO:0007669"/>
    <property type="project" value="TreeGrafter"/>
</dbReference>
<gene>
    <name evidence="7 9" type="primary">tatC</name>
    <name evidence="9" type="ORF">G7Y31_05825</name>
</gene>
<dbReference type="HAMAP" id="MF_00902">
    <property type="entry name" value="TatC"/>
    <property type="match status" value="1"/>
</dbReference>
<keyword evidence="5 7" id="KW-0811">Translocation</keyword>
<evidence type="ECO:0000256" key="7">
    <source>
        <dbReference type="HAMAP-Rule" id="MF_00902"/>
    </source>
</evidence>
<dbReference type="PANTHER" id="PTHR30371:SF0">
    <property type="entry name" value="SEC-INDEPENDENT PROTEIN TRANSLOCASE PROTEIN TATC, CHLOROPLASTIC-RELATED"/>
    <property type="match status" value="1"/>
</dbReference>
<dbReference type="Pfam" id="PF00902">
    <property type="entry name" value="TatC"/>
    <property type="match status" value="1"/>
</dbReference>
<proteinExistence type="inferred from homology"/>
<dbReference type="RefSeq" id="WP_165008050.1">
    <property type="nucleotide sequence ID" value="NZ_CP064954.1"/>
</dbReference>
<dbReference type="PANTHER" id="PTHR30371">
    <property type="entry name" value="SEC-INDEPENDENT PROTEIN TRANSLOCASE PROTEIN TATC"/>
    <property type="match status" value="1"/>
</dbReference>
<dbReference type="PRINTS" id="PR01840">
    <property type="entry name" value="TATCFAMILY"/>
</dbReference>
<feature type="compositionally biased region" description="Low complexity" evidence="8">
    <location>
        <begin position="309"/>
        <end position="334"/>
    </location>
</feature>
<evidence type="ECO:0000256" key="5">
    <source>
        <dbReference type="ARBA" id="ARBA00023010"/>
    </source>
</evidence>
<dbReference type="KEGG" id="cliz:G7Y31_05825"/>
<keyword evidence="3 7" id="KW-0653">Protein transport</keyword>
<feature type="transmembrane region" description="Helical" evidence="7">
    <location>
        <begin position="148"/>
        <end position="173"/>
    </location>
</feature>
<feature type="transmembrane region" description="Helical" evidence="7">
    <location>
        <begin position="193"/>
        <end position="220"/>
    </location>
</feature>
<evidence type="ECO:0000256" key="6">
    <source>
        <dbReference type="ARBA" id="ARBA00023136"/>
    </source>
</evidence>
<feature type="compositionally biased region" description="Pro residues" evidence="8">
    <location>
        <begin position="346"/>
        <end position="356"/>
    </location>
</feature>
<feature type="region of interest" description="Disordered" evidence="8">
    <location>
        <begin position="1"/>
        <end position="28"/>
    </location>
</feature>
<feature type="transmembrane region" description="Helical" evidence="7">
    <location>
        <begin position="44"/>
        <end position="62"/>
    </location>
</feature>
<dbReference type="GO" id="GO:0043953">
    <property type="term" value="P:protein transport by the Tat complex"/>
    <property type="evidence" value="ECO:0007669"/>
    <property type="project" value="UniProtKB-UniRule"/>
</dbReference>
<comment type="subcellular location">
    <subcellularLocation>
        <location evidence="7">Cell membrane</location>
        <topology evidence="7">Multi-pass membrane protein</topology>
    </subcellularLocation>
    <subcellularLocation>
        <location evidence="1">Membrane</location>
        <topology evidence="1">Multi-pass membrane protein</topology>
    </subcellularLocation>
</comment>
<feature type="compositionally biased region" description="Polar residues" evidence="8">
    <location>
        <begin position="1"/>
        <end position="10"/>
    </location>
</feature>
<accession>A0A7T0KHH3</accession>
<dbReference type="GO" id="GO:0009977">
    <property type="term" value="F:proton motive force dependent protein transmembrane transporter activity"/>
    <property type="evidence" value="ECO:0007669"/>
    <property type="project" value="TreeGrafter"/>
</dbReference>
<keyword evidence="6 7" id="KW-0472">Membrane</keyword>
<evidence type="ECO:0000313" key="9">
    <source>
        <dbReference type="EMBL" id="QPK80185.1"/>
    </source>
</evidence>
<comment type="function">
    <text evidence="7">Part of the twin-arginine translocation (Tat) system that transports large folded proteins containing a characteristic twin-arginine motif in their signal peptide across membranes. Together with TatB, TatC is part of a receptor directly interacting with Tat signal peptides.</text>
</comment>
<evidence type="ECO:0000256" key="4">
    <source>
        <dbReference type="ARBA" id="ARBA00022989"/>
    </source>
</evidence>
<organism evidence="9 10">
    <name type="scientific">Corynebacterium lizhenjunii</name>
    <dbReference type="NCBI Taxonomy" id="2709394"/>
    <lineage>
        <taxon>Bacteria</taxon>
        <taxon>Bacillati</taxon>
        <taxon>Actinomycetota</taxon>
        <taxon>Actinomycetes</taxon>
        <taxon>Mycobacteriales</taxon>
        <taxon>Corynebacteriaceae</taxon>
        <taxon>Corynebacterium</taxon>
    </lineage>
</organism>
<keyword evidence="7" id="KW-0813">Transport</keyword>
<evidence type="ECO:0000256" key="3">
    <source>
        <dbReference type="ARBA" id="ARBA00022927"/>
    </source>
</evidence>
<keyword evidence="10" id="KW-1185">Reference proteome</keyword>
<feature type="transmembrane region" description="Helical" evidence="7">
    <location>
        <begin position="255"/>
        <end position="272"/>
    </location>
</feature>
<feature type="transmembrane region" description="Helical" evidence="7">
    <location>
        <begin position="114"/>
        <end position="136"/>
    </location>
</feature>
<reference evidence="9 10" key="1">
    <citation type="submission" date="2020-11" db="EMBL/GenBank/DDBJ databases">
        <title>Corynebacterium sp. ZJ-599.</title>
        <authorList>
            <person name="Zhou J."/>
        </authorList>
    </citation>
    <scope>NUCLEOTIDE SEQUENCE [LARGE SCALE GENOMIC DNA]</scope>
    <source>
        <strain evidence="9 10">ZJ-599</strain>
    </source>
</reference>
<evidence type="ECO:0000313" key="10">
    <source>
        <dbReference type="Proteomes" id="UP000594681"/>
    </source>
</evidence>
<dbReference type="GO" id="GO:0033281">
    <property type="term" value="C:TAT protein transport complex"/>
    <property type="evidence" value="ECO:0007669"/>
    <property type="project" value="UniProtKB-UniRule"/>
</dbReference>
<dbReference type="EMBL" id="CP064954">
    <property type="protein sequence ID" value="QPK80185.1"/>
    <property type="molecule type" value="Genomic_DNA"/>
</dbReference>
<comment type="subunit">
    <text evidence="7">The Tat system comprises two distinct complexes: a TatABC complex, containing multiple copies of TatA, TatB and TatC subunits, and a separate TatA complex, containing only TatA subunits. Substrates initially bind to the TatABC complex, which probably triggers association of the separate TatA complex to form the active translocon.</text>
</comment>
<dbReference type="NCBIfam" id="TIGR00945">
    <property type="entry name" value="tatC"/>
    <property type="match status" value="1"/>
</dbReference>
<keyword evidence="4 7" id="KW-1133">Transmembrane helix</keyword>
<keyword evidence="2 7" id="KW-0812">Transmembrane</keyword>
<feature type="region of interest" description="Disordered" evidence="8">
    <location>
        <begin position="287"/>
        <end position="366"/>
    </location>
</feature>
<sequence length="366" mass="39871">MVGSRLQSPQPAGKRVKVKRQRKPKNPTGEMTLVEHLQELRRRLILAVAFMAAGTVVGFIWYGTAPFGLPPLGELLRGPYCSLPEHLRVTASPDGECRLLATRAMEMFMLRLKVGALAGMVLSSPFWLYQIWAFIVPGLEKRERRWTYIFVSIAALLFVAGAVMSYFFMSFGLEFLLSVGEEYQQTWLTGGDYYNYFIALIIVFGVSFEVPLIIVMLNLMGILRYEAIKGKRSIIAIALMILAAIATPADPYSMMAMSLCLWLLVELAYQFCRLNDRRRDKRRPEWMDFDDEQGSGPVHASGPIGASDPVVASGPVGASGPVAPSAAAGASASSRPTPQPGLAAQPSPPPATPGPGTPGGAFDDVL</sequence>
<feature type="transmembrane region" description="Helical" evidence="7">
    <location>
        <begin position="232"/>
        <end position="249"/>
    </location>
</feature>
<comment type="similarity">
    <text evidence="7">Belongs to the TatC family.</text>
</comment>
<feature type="compositionally biased region" description="Basic residues" evidence="8">
    <location>
        <begin position="14"/>
        <end position="25"/>
    </location>
</feature>
<evidence type="ECO:0000256" key="2">
    <source>
        <dbReference type="ARBA" id="ARBA00022692"/>
    </source>
</evidence>